<organism evidence="3 5">
    <name type="scientific">Cucumis melo var. makuwa</name>
    <name type="common">Oriental melon</name>
    <dbReference type="NCBI Taxonomy" id="1194695"/>
    <lineage>
        <taxon>Eukaryota</taxon>
        <taxon>Viridiplantae</taxon>
        <taxon>Streptophyta</taxon>
        <taxon>Embryophyta</taxon>
        <taxon>Tracheophyta</taxon>
        <taxon>Spermatophyta</taxon>
        <taxon>Magnoliopsida</taxon>
        <taxon>eudicotyledons</taxon>
        <taxon>Gunneridae</taxon>
        <taxon>Pentapetalae</taxon>
        <taxon>rosids</taxon>
        <taxon>fabids</taxon>
        <taxon>Cucurbitales</taxon>
        <taxon>Cucurbitaceae</taxon>
        <taxon>Benincaseae</taxon>
        <taxon>Cucumis</taxon>
    </lineage>
</organism>
<name>A0A5A7SX23_CUCMM</name>
<dbReference type="Gene3D" id="3.30.420.10">
    <property type="entry name" value="Ribonuclease H-like superfamily/Ribonuclease H"/>
    <property type="match status" value="1"/>
</dbReference>
<feature type="compositionally biased region" description="Polar residues" evidence="1">
    <location>
        <begin position="146"/>
        <end position="162"/>
    </location>
</feature>
<dbReference type="AlphaFoldDB" id="A0A5A7SX23"/>
<feature type="region of interest" description="Disordered" evidence="1">
    <location>
        <begin position="143"/>
        <end position="163"/>
    </location>
</feature>
<reference evidence="5 6" key="1">
    <citation type="submission" date="2019-08" db="EMBL/GenBank/DDBJ databases">
        <title>Draft genome sequences of two oriental melons (Cucumis melo L. var makuwa).</title>
        <authorList>
            <person name="Kwon S.-Y."/>
        </authorList>
    </citation>
    <scope>NUCLEOTIDE SEQUENCE [LARGE SCALE GENOMIC DNA]</scope>
    <source>
        <strain evidence="6">cv. Chang Bougi</strain>
        <strain evidence="5">cv. SW 3</strain>
        <tissue evidence="3">Leaf</tissue>
    </source>
</reference>
<dbReference type="Pfam" id="PF22936">
    <property type="entry name" value="Pol_BBD"/>
    <property type="match status" value="1"/>
</dbReference>
<protein>
    <submittedName>
        <fullName evidence="3">Ty1-copia retrotransposon protein</fullName>
    </submittedName>
</protein>
<dbReference type="InterPro" id="IPR012337">
    <property type="entry name" value="RNaseH-like_sf"/>
</dbReference>
<dbReference type="InterPro" id="IPR036397">
    <property type="entry name" value="RNaseH_sf"/>
</dbReference>
<dbReference type="PANTHER" id="PTHR47592">
    <property type="entry name" value="PBF68 PROTEIN"/>
    <property type="match status" value="1"/>
</dbReference>
<gene>
    <name evidence="4" type="ORF">E5676_scaffold455G001930</name>
    <name evidence="3" type="ORF">E6C27_scaffold285G002410</name>
</gene>
<dbReference type="OrthoDB" id="2596766at2759"/>
<evidence type="ECO:0000313" key="6">
    <source>
        <dbReference type="Proteomes" id="UP000321947"/>
    </source>
</evidence>
<evidence type="ECO:0000313" key="3">
    <source>
        <dbReference type="EMBL" id="KAA0035570.1"/>
    </source>
</evidence>
<dbReference type="Proteomes" id="UP000321947">
    <property type="component" value="Unassembled WGS sequence"/>
</dbReference>
<proteinExistence type="predicted"/>
<dbReference type="InterPro" id="IPR054722">
    <property type="entry name" value="PolX-like_BBD"/>
</dbReference>
<accession>A0A5A7SX23</accession>
<sequence>MTGPIFMFNVRTFILFNAHQKFAPYLNITTSLSSSLFRRSLSSTLYLLHFSINGGISFGFYTQKRSFDSSSLISSLIWFSSPRSGHLHTVFVSIPCSDECTSVLGSFVNLGEQPTSRLVPRSAELAFRAVLKVDYVLTTDLPSDPPATTSAPFDPESSTGPSATIVDQVKKDLMIDLNKYAKDNKTIRGHLLNHMSDPMFDLKGRPNQKPTPQANLAKQDDEVIAIVVEVNLIENKTNWILNTGVSRHFCTNQELLHDYGDTTNGEYVFMGNLATTEVIGKAKVILKLTSGKSLSLNNVLYVSSLHRNLVFGSLLNRAGLKIVLEGGKVVLTKNEKFVNKGLGDVNFVSIRKLEDLRLINTSESHETGKCLFVEKSNGIVHEFIAPYSPQQNDIAEWKNRITIKEMMNVMLLSSGLPDNMWREVVLSARFCP</sequence>
<feature type="domain" description="Retrovirus-related Pol polyprotein from transposon TNT 1-94-like beta-barrel" evidence="2">
    <location>
        <begin position="239"/>
        <end position="319"/>
    </location>
</feature>
<dbReference type="GO" id="GO:0003676">
    <property type="term" value="F:nucleic acid binding"/>
    <property type="evidence" value="ECO:0007669"/>
    <property type="project" value="InterPro"/>
</dbReference>
<dbReference type="EMBL" id="SSTE01019907">
    <property type="protein sequence ID" value="KAA0035570.1"/>
    <property type="molecule type" value="Genomic_DNA"/>
</dbReference>
<evidence type="ECO:0000259" key="2">
    <source>
        <dbReference type="Pfam" id="PF22936"/>
    </source>
</evidence>
<evidence type="ECO:0000313" key="5">
    <source>
        <dbReference type="Proteomes" id="UP000321393"/>
    </source>
</evidence>
<comment type="caution">
    <text evidence="3">The sequence shown here is derived from an EMBL/GenBank/DDBJ whole genome shotgun (WGS) entry which is preliminary data.</text>
</comment>
<dbReference type="EMBL" id="SSTD01000141">
    <property type="protein sequence ID" value="TYK30966.1"/>
    <property type="molecule type" value="Genomic_DNA"/>
</dbReference>
<evidence type="ECO:0000313" key="4">
    <source>
        <dbReference type="EMBL" id="TYK30966.1"/>
    </source>
</evidence>
<dbReference type="SUPFAM" id="SSF53098">
    <property type="entry name" value="Ribonuclease H-like"/>
    <property type="match status" value="1"/>
</dbReference>
<dbReference type="Proteomes" id="UP000321393">
    <property type="component" value="Unassembled WGS sequence"/>
</dbReference>
<dbReference type="PANTHER" id="PTHR47592:SF30">
    <property type="entry name" value="CCHC-TYPE DOMAIN-CONTAINING PROTEIN"/>
    <property type="match status" value="1"/>
</dbReference>
<evidence type="ECO:0000256" key="1">
    <source>
        <dbReference type="SAM" id="MobiDB-lite"/>
    </source>
</evidence>